<organism evidence="3 4">
    <name type="scientific">Geodia barretti</name>
    <name type="common">Barrett's horny sponge</name>
    <dbReference type="NCBI Taxonomy" id="519541"/>
    <lineage>
        <taxon>Eukaryota</taxon>
        <taxon>Metazoa</taxon>
        <taxon>Porifera</taxon>
        <taxon>Demospongiae</taxon>
        <taxon>Heteroscleromorpha</taxon>
        <taxon>Tetractinellida</taxon>
        <taxon>Astrophorina</taxon>
        <taxon>Geodiidae</taxon>
        <taxon>Geodia</taxon>
    </lineage>
</organism>
<feature type="transmembrane region" description="Helical" evidence="1">
    <location>
        <begin position="181"/>
        <end position="200"/>
    </location>
</feature>
<keyword evidence="1" id="KW-1133">Transmembrane helix</keyword>
<sequence length="318" mass="36201">MAASLLHLLVTTTAVACIAKAVKECPPWFEWVNTSDSSGYCDCPSELPNFIHCDERNQRSSISQGSCIFYNRKEDTISATSCLFFFPAHATKNGMFTLPANVSELNSVVCGNLSREVKGPMCGRCTNGTGPSVYSIGTECVPCSPINIFYYFLLQYLPSMVMFLIVIIFRPNITSGPMANYVLFCNFSVIYFRLNLWIFVKPHDAITNVAKAALTLSAVWSFDALLFVSPHLCISHHMEEFYIPFLEFVATLYPFVLLLLTYAVIEMHRKNFAPVVYLWRWFSRVYVQLYRAWDPRSSMIQAFASLFYLSYARLSYLI</sequence>
<gene>
    <name evidence="3" type="ORF">GBAR_LOCUS20960</name>
</gene>
<keyword evidence="1" id="KW-0812">Transmembrane</keyword>
<evidence type="ECO:0000256" key="2">
    <source>
        <dbReference type="SAM" id="SignalP"/>
    </source>
</evidence>
<feature type="transmembrane region" description="Helical" evidence="1">
    <location>
        <begin position="241"/>
        <end position="265"/>
    </location>
</feature>
<feature type="signal peptide" evidence="2">
    <location>
        <begin position="1"/>
        <end position="21"/>
    </location>
</feature>
<dbReference type="AlphaFoldDB" id="A0AA35X2H6"/>
<feature type="transmembrane region" description="Helical" evidence="1">
    <location>
        <begin position="212"/>
        <end position="234"/>
    </location>
</feature>
<reference evidence="3" key="1">
    <citation type="submission" date="2023-03" db="EMBL/GenBank/DDBJ databases">
        <authorList>
            <person name="Steffen K."/>
            <person name="Cardenas P."/>
        </authorList>
    </citation>
    <scope>NUCLEOTIDE SEQUENCE</scope>
</reference>
<evidence type="ECO:0000313" key="4">
    <source>
        <dbReference type="Proteomes" id="UP001174909"/>
    </source>
</evidence>
<keyword evidence="2" id="KW-0732">Signal</keyword>
<feature type="chain" id="PRO_5041466826" evidence="2">
    <location>
        <begin position="22"/>
        <end position="318"/>
    </location>
</feature>
<keyword evidence="4" id="KW-1185">Reference proteome</keyword>
<proteinExistence type="predicted"/>
<feature type="non-terminal residue" evidence="3">
    <location>
        <position position="318"/>
    </location>
</feature>
<protein>
    <submittedName>
        <fullName evidence="3">Uncharacterized protein</fullName>
    </submittedName>
</protein>
<name>A0AA35X2H6_GEOBA</name>
<accession>A0AA35X2H6</accession>
<evidence type="ECO:0000313" key="3">
    <source>
        <dbReference type="EMBL" id="CAI8037481.1"/>
    </source>
</evidence>
<feature type="transmembrane region" description="Helical" evidence="1">
    <location>
        <begin position="148"/>
        <end position="169"/>
    </location>
</feature>
<comment type="caution">
    <text evidence="3">The sequence shown here is derived from an EMBL/GenBank/DDBJ whole genome shotgun (WGS) entry which is preliminary data.</text>
</comment>
<dbReference type="EMBL" id="CASHTH010002940">
    <property type="protein sequence ID" value="CAI8037481.1"/>
    <property type="molecule type" value="Genomic_DNA"/>
</dbReference>
<evidence type="ECO:0000256" key="1">
    <source>
        <dbReference type="SAM" id="Phobius"/>
    </source>
</evidence>
<dbReference type="Proteomes" id="UP001174909">
    <property type="component" value="Unassembled WGS sequence"/>
</dbReference>
<keyword evidence="1" id="KW-0472">Membrane</keyword>